<protein>
    <recommendedName>
        <fullName evidence="4">ABC transporter permease</fullName>
    </recommendedName>
</protein>
<evidence type="ECO:0000313" key="3">
    <source>
        <dbReference type="Proteomes" id="UP001056336"/>
    </source>
</evidence>
<proteinExistence type="predicted"/>
<keyword evidence="1" id="KW-1133">Transmembrane helix</keyword>
<organism evidence="2 3">
    <name type="scientific">Jatrophihabitans telluris</name>
    <dbReference type="NCBI Taxonomy" id="2038343"/>
    <lineage>
        <taxon>Bacteria</taxon>
        <taxon>Bacillati</taxon>
        <taxon>Actinomycetota</taxon>
        <taxon>Actinomycetes</taxon>
        <taxon>Jatrophihabitantales</taxon>
        <taxon>Jatrophihabitantaceae</taxon>
        <taxon>Jatrophihabitans</taxon>
    </lineage>
</organism>
<reference evidence="2" key="1">
    <citation type="journal article" date="2018" name="Int. J. Syst. Evol. Microbiol.">
        <title>Jatrophihabitans telluris sp. nov., isolated from sediment soil of lava forest wetlands and the emended description of the genus Jatrophihabitans.</title>
        <authorList>
            <person name="Lee K.C."/>
            <person name="Suh M.K."/>
            <person name="Eom M.K."/>
            <person name="Kim K.K."/>
            <person name="Kim J.S."/>
            <person name="Kim D.S."/>
            <person name="Ko S.H."/>
            <person name="Shin Y.K."/>
            <person name="Lee J.S."/>
        </authorList>
    </citation>
    <scope>NUCLEOTIDE SEQUENCE</scope>
    <source>
        <strain evidence="2">N237</strain>
    </source>
</reference>
<reference evidence="2" key="2">
    <citation type="submission" date="2022-05" db="EMBL/GenBank/DDBJ databases">
        <authorList>
            <person name="Kim J.-S."/>
            <person name="Lee K."/>
            <person name="Suh M."/>
            <person name="Eom M."/>
            <person name="Kim J.-S."/>
            <person name="Kim D.-S."/>
            <person name="Ko S.-H."/>
            <person name="Shin Y."/>
            <person name="Lee J.-S."/>
        </authorList>
    </citation>
    <scope>NUCLEOTIDE SEQUENCE</scope>
    <source>
        <strain evidence="2">N237</strain>
    </source>
</reference>
<name>A0ABY4R0L3_9ACTN</name>
<sequence>MRLRIEMFLTAVACLLAVLTAAVPDWIEAAWGVDPDGGNGAVEWLFVIAFGALAVVAAVLSRREWLRTRAVGR</sequence>
<keyword evidence="1" id="KW-0472">Membrane</keyword>
<feature type="transmembrane region" description="Helical" evidence="1">
    <location>
        <begin position="40"/>
        <end position="60"/>
    </location>
</feature>
<keyword evidence="1" id="KW-0812">Transmembrane</keyword>
<gene>
    <name evidence="2" type="ORF">M6D93_01525</name>
</gene>
<accession>A0ABY4R0L3</accession>
<dbReference type="Proteomes" id="UP001056336">
    <property type="component" value="Chromosome"/>
</dbReference>
<evidence type="ECO:0008006" key="4">
    <source>
        <dbReference type="Google" id="ProtNLM"/>
    </source>
</evidence>
<evidence type="ECO:0000313" key="2">
    <source>
        <dbReference type="EMBL" id="UQX88695.1"/>
    </source>
</evidence>
<evidence type="ECO:0000256" key="1">
    <source>
        <dbReference type="SAM" id="Phobius"/>
    </source>
</evidence>
<keyword evidence="3" id="KW-1185">Reference proteome</keyword>
<dbReference type="EMBL" id="CP097332">
    <property type="protein sequence ID" value="UQX88695.1"/>
    <property type="molecule type" value="Genomic_DNA"/>
</dbReference>
<dbReference type="RefSeq" id="WP_249772406.1">
    <property type="nucleotide sequence ID" value="NZ_CP097332.1"/>
</dbReference>